<gene>
    <name evidence="2" type="ORF">B0I32_106112</name>
</gene>
<dbReference type="Pfam" id="PF12802">
    <property type="entry name" value="MarR_2"/>
    <property type="match status" value="1"/>
</dbReference>
<proteinExistence type="predicted"/>
<dbReference type="Proteomes" id="UP000238312">
    <property type="component" value="Unassembled WGS sequence"/>
</dbReference>
<reference evidence="2 3" key="1">
    <citation type="submission" date="2018-03" db="EMBL/GenBank/DDBJ databases">
        <title>Genomic Encyclopedia of Type Strains, Phase III (KMG-III): the genomes of soil and plant-associated and newly described type strains.</title>
        <authorList>
            <person name="Whitman W."/>
        </authorList>
    </citation>
    <scope>NUCLEOTIDE SEQUENCE [LARGE SCALE GENOMIC DNA]</scope>
    <source>
        <strain evidence="2 3">CGMCC 4.7104</strain>
    </source>
</reference>
<dbReference type="InterPro" id="IPR000835">
    <property type="entry name" value="HTH_MarR-typ"/>
</dbReference>
<organism evidence="2 3">
    <name type="scientific">Nonomuraea fuscirosea</name>
    <dbReference type="NCBI Taxonomy" id="1291556"/>
    <lineage>
        <taxon>Bacteria</taxon>
        <taxon>Bacillati</taxon>
        <taxon>Actinomycetota</taxon>
        <taxon>Actinomycetes</taxon>
        <taxon>Streptosporangiales</taxon>
        <taxon>Streptosporangiaceae</taxon>
        <taxon>Nonomuraea</taxon>
    </lineage>
</organism>
<name>A0A2T0N208_9ACTN</name>
<dbReference type="InterPro" id="IPR036388">
    <property type="entry name" value="WH-like_DNA-bd_sf"/>
</dbReference>
<dbReference type="Gene3D" id="1.10.10.10">
    <property type="entry name" value="Winged helix-like DNA-binding domain superfamily/Winged helix DNA-binding domain"/>
    <property type="match status" value="1"/>
</dbReference>
<evidence type="ECO:0000313" key="3">
    <source>
        <dbReference type="Proteomes" id="UP000238312"/>
    </source>
</evidence>
<dbReference type="InterPro" id="IPR036390">
    <property type="entry name" value="WH_DNA-bd_sf"/>
</dbReference>
<dbReference type="EMBL" id="PVNG01000006">
    <property type="protein sequence ID" value="PRX65976.1"/>
    <property type="molecule type" value="Genomic_DNA"/>
</dbReference>
<dbReference type="CDD" id="cd00090">
    <property type="entry name" value="HTH_ARSR"/>
    <property type="match status" value="1"/>
</dbReference>
<dbReference type="GO" id="GO:0003700">
    <property type="term" value="F:DNA-binding transcription factor activity"/>
    <property type="evidence" value="ECO:0007669"/>
    <property type="project" value="InterPro"/>
</dbReference>
<dbReference type="InterPro" id="IPR011991">
    <property type="entry name" value="ArsR-like_HTH"/>
</dbReference>
<accession>A0A2T0N208</accession>
<feature type="domain" description="HTH marR-type" evidence="1">
    <location>
        <begin position="17"/>
        <end position="64"/>
    </location>
</feature>
<dbReference type="RefSeq" id="WP_106239450.1">
    <property type="nucleotide sequence ID" value="NZ_PVNG01000006.1"/>
</dbReference>
<keyword evidence="3" id="KW-1185">Reference proteome</keyword>
<comment type="caution">
    <text evidence="2">The sequence shown here is derived from an EMBL/GenBank/DDBJ whole genome shotgun (WGS) entry which is preliminary data.</text>
</comment>
<sequence>MHATENEPSTWTFLTHHARVLVAITRDPGVRLREIAEGIGITERAVQKIVSDLYQAGYLTRERVGRRNHYSLNLDQHFRYPTEADLPISLLIGIFTQRGLPHQDG</sequence>
<evidence type="ECO:0000313" key="2">
    <source>
        <dbReference type="EMBL" id="PRX65976.1"/>
    </source>
</evidence>
<evidence type="ECO:0000259" key="1">
    <source>
        <dbReference type="Pfam" id="PF12802"/>
    </source>
</evidence>
<dbReference type="SUPFAM" id="SSF46785">
    <property type="entry name" value="Winged helix' DNA-binding domain"/>
    <property type="match status" value="1"/>
</dbReference>
<dbReference type="OrthoDB" id="371140at2"/>
<dbReference type="AlphaFoldDB" id="A0A2T0N208"/>
<protein>
    <submittedName>
        <fullName evidence="2">MarR family protein</fullName>
    </submittedName>
</protein>